<evidence type="ECO:0000259" key="7">
    <source>
        <dbReference type="Pfam" id="PF02384"/>
    </source>
</evidence>
<dbReference type="InterPro" id="IPR051537">
    <property type="entry name" value="DNA_Adenine_Mtase"/>
</dbReference>
<evidence type="ECO:0000256" key="3">
    <source>
        <dbReference type="ARBA" id="ARBA00022679"/>
    </source>
</evidence>
<dbReference type="InterPro" id="IPR029063">
    <property type="entry name" value="SAM-dependent_MTases_sf"/>
</dbReference>
<keyword evidence="4" id="KW-0949">S-adenosyl-L-methionine</keyword>
<dbReference type="Pfam" id="PF02384">
    <property type="entry name" value="N6_Mtase"/>
    <property type="match status" value="1"/>
</dbReference>
<dbReference type="Gene3D" id="3.40.50.150">
    <property type="entry name" value="Vaccinia Virus protein VP39"/>
    <property type="match status" value="1"/>
</dbReference>
<dbReference type="EC" id="2.1.1.72" evidence="1"/>
<evidence type="ECO:0000256" key="6">
    <source>
        <dbReference type="ARBA" id="ARBA00047942"/>
    </source>
</evidence>
<comment type="caution">
    <text evidence="8">The sequence shown here is derived from an EMBL/GenBank/DDBJ whole genome shotgun (WGS) entry which is preliminary data.</text>
</comment>
<dbReference type="Proteomes" id="UP000646776">
    <property type="component" value="Unassembled WGS sequence"/>
</dbReference>
<feature type="domain" description="DNA methylase adenine-specific" evidence="7">
    <location>
        <begin position="128"/>
        <end position="349"/>
    </location>
</feature>
<dbReference type="GO" id="GO:0009007">
    <property type="term" value="F:site-specific DNA-methyltransferase (adenine-specific) activity"/>
    <property type="evidence" value="ECO:0007669"/>
    <property type="project" value="UniProtKB-EC"/>
</dbReference>
<sequence>MTDEQQTVDQHLWRLFDSLRGRLSSNELADSLLWNAVDWRTRATGLPAPEIDIMQLAAQRVRKLNPALDPTLEGEQELLQTYTPAQIRRYARTLLRPVHQHDEFATSASLVKVAEATLTSYERGGRTDALHLYDPACGSATLALDVAESLTDQTGVPVSIAGQDISSSTVQRARAHAYLVGADAAFSLSNSLEEDAFPGRQFDYTVAEIPYNMSWHSSLASCSAEAERLDGRFPAGLPQPNNASLLFAQILLSKLRDPADGGGRGIMFTATGPLSDTGGSAIRTWLLEQDLLDAVVALPEGLSANTSIRLFALVFSNGKPKARRRKVQFIDLRGFYEDVRSRRLERRTISDAALDELSRSLKQPKPTPYSRTASASDLSFRRVSVMHDTTAAIGKPGQGHVPSLTILVPVTSSIETWRNARYVTTPPDVSDVANSQLTMFDVDRVFRTDRPPRALRDLTQHGWKTARLTELAQHICYVPSAKAADRPAILSSASGEPALILPIEPHLDAVTGDPAEVAPDNRILVVQTRDKHADADYLAGWLNSPLGRKLRSAAASSGSDSYVSPRGFNLTQAWRMADDLLIALPDLSVQRDMARTERALGAARRHLVDSRRELWNDPRKRSDIYREASRLIPSADLAQWAATLPFPMASALWAYESKGDSNLHARHAQMFHFWDATIQFHATVLLSGLLQDRSGLEQELPALAAQFSKVGLSPERASLGVWHIVLQRLTKRYRTAVAGTDTDEQARVRATFADAPPDFMDTLLSTDITKLFGEVIHLRNTWSGHSGATSEDSLREQLGILTGHVHTLRNLIGAGWLDFPLVRAGGARIRNGVFHHEVDLAVGPNTPFKQEQFPSNLALEEDGLYLVSREGGGALPLAPLVKLQPAAFGANSDCYYYNRLQTNGMRFVAYHEAAKSETLTAAVPTAALVAALTSGVPASQ</sequence>
<evidence type="ECO:0000256" key="5">
    <source>
        <dbReference type="ARBA" id="ARBA00022747"/>
    </source>
</evidence>
<keyword evidence="2" id="KW-0489">Methyltransferase</keyword>
<dbReference type="GO" id="GO:0009307">
    <property type="term" value="P:DNA restriction-modification system"/>
    <property type="evidence" value="ECO:0007669"/>
    <property type="project" value="UniProtKB-KW"/>
</dbReference>
<evidence type="ECO:0000256" key="1">
    <source>
        <dbReference type="ARBA" id="ARBA00011900"/>
    </source>
</evidence>
<gene>
    <name evidence="8" type="ORF">GCM10010226_40870</name>
</gene>
<comment type="catalytic activity">
    <reaction evidence="6">
        <text>a 2'-deoxyadenosine in DNA + S-adenosyl-L-methionine = an N(6)-methyl-2'-deoxyadenosine in DNA + S-adenosyl-L-homocysteine + H(+)</text>
        <dbReference type="Rhea" id="RHEA:15197"/>
        <dbReference type="Rhea" id="RHEA-COMP:12418"/>
        <dbReference type="Rhea" id="RHEA-COMP:12419"/>
        <dbReference type="ChEBI" id="CHEBI:15378"/>
        <dbReference type="ChEBI" id="CHEBI:57856"/>
        <dbReference type="ChEBI" id="CHEBI:59789"/>
        <dbReference type="ChEBI" id="CHEBI:90615"/>
        <dbReference type="ChEBI" id="CHEBI:90616"/>
        <dbReference type="EC" id="2.1.1.72"/>
    </reaction>
</comment>
<dbReference type="PANTHER" id="PTHR42933:SF1">
    <property type="entry name" value="SITE-SPECIFIC DNA-METHYLTRANSFERASE (ADENINE-SPECIFIC)"/>
    <property type="match status" value="1"/>
</dbReference>
<evidence type="ECO:0000313" key="9">
    <source>
        <dbReference type="Proteomes" id="UP000646776"/>
    </source>
</evidence>
<evidence type="ECO:0000256" key="2">
    <source>
        <dbReference type="ARBA" id="ARBA00022603"/>
    </source>
</evidence>
<dbReference type="GO" id="GO:0008170">
    <property type="term" value="F:N-methyltransferase activity"/>
    <property type="evidence" value="ECO:0007669"/>
    <property type="project" value="InterPro"/>
</dbReference>
<accession>A0A918LWB5</accession>
<dbReference type="GO" id="GO:0032259">
    <property type="term" value="P:methylation"/>
    <property type="evidence" value="ECO:0007669"/>
    <property type="project" value="UniProtKB-KW"/>
</dbReference>
<dbReference type="RefSeq" id="WP_189712751.1">
    <property type="nucleotide sequence ID" value="NZ_BMSA01000011.1"/>
</dbReference>
<dbReference type="EMBL" id="BMSA01000011">
    <property type="protein sequence ID" value="GGT59355.1"/>
    <property type="molecule type" value="Genomic_DNA"/>
</dbReference>
<evidence type="ECO:0000313" key="8">
    <source>
        <dbReference type="EMBL" id="GGT59355.1"/>
    </source>
</evidence>
<keyword evidence="3" id="KW-0808">Transferase</keyword>
<dbReference type="AlphaFoldDB" id="A0A918LWB5"/>
<dbReference type="InterPro" id="IPR003356">
    <property type="entry name" value="DNA_methylase_A-5"/>
</dbReference>
<protein>
    <recommendedName>
        <fullName evidence="1">site-specific DNA-methyltransferase (adenine-specific)</fullName>
        <ecNumber evidence="1">2.1.1.72</ecNumber>
    </recommendedName>
</protein>
<keyword evidence="5" id="KW-0680">Restriction system</keyword>
<dbReference type="GO" id="GO:0003677">
    <property type="term" value="F:DNA binding"/>
    <property type="evidence" value="ECO:0007669"/>
    <property type="project" value="InterPro"/>
</dbReference>
<keyword evidence="9" id="KW-1185">Reference proteome</keyword>
<dbReference type="PANTHER" id="PTHR42933">
    <property type="entry name" value="SLR6095 PROTEIN"/>
    <property type="match status" value="1"/>
</dbReference>
<name>A0A918LWB5_9ACTN</name>
<proteinExistence type="predicted"/>
<dbReference type="SUPFAM" id="SSF53335">
    <property type="entry name" value="S-adenosyl-L-methionine-dependent methyltransferases"/>
    <property type="match status" value="1"/>
</dbReference>
<organism evidence="8 9">
    <name type="scientific">Streptomyces phaeofaciens</name>
    <dbReference type="NCBI Taxonomy" id="68254"/>
    <lineage>
        <taxon>Bacteria</taxon>
        <taxon>Bacillati</taxon>
        <taxon>Actinomycetota</taxon>
        <taxon>Actinomycetes</taxon>
        <taxon>Kitasatosporales</taxon>
        <taxon>Streptomycetaceae</taxon>
        <taxon>Streptomyces</taxon>
    </lineage>
</organism>
<reference evidence="8" key="1">
    <citation type="journal article" date="2014" name="Int. J. Syst. Evol. Microbiol.">
        <title>Complete genome sequence of Corynebacterium casei LMG S-19264T (=DSM 44701T), isolated from a smear-ripened cheese.</title>
        <authorList>
            <consortium name="US DOE Joint Genome Institute (JGI-PGF)"/>
            <person name="Walter F."/>
            <person name="Albersmeier A."/>
            <person name="Kalinowski J."/>
            <person name="Ruckert C."/>
        </authorList>
    </citation>
    <scope>NUCLEOTIDE SEQUENCE</scope>
    <source>
        <strain evidence="8">JCM 4125</strain>
    </source>
</reference>
<reference evidence="8" key="2">
    <citation type="submission" date="2020-09" db="EMBL/GenBank/DDBJ databases">
        <authorList>
            <person name="Sun Q."/>
            <person name="Ohkuma M."/>
        </authorList>
    </citation>
    <scope>NUCLEOTIDE SEQUENCE</scope>
    <source>
        <strain evidence="8">JCM 4125</strain>
    </source>
</reference>
<evidence type="ECO:0000256" key="4">
    <source>
        <dbReference type="ARBA" id="ARBA00022691"/>
    </source>
</evidence>